<reference evidence="2 3" key="1">
    <citation type="submission" date="2018-11" db="EMBL/GenBank/DDBJ databases">
        <authorList>
            <consortium name="Pathogen Informatics"/>
        </authorList>
    </citation>
    <scope>NUCLEOTIDE SEQUENCE [LARGE SCALE GENOMIC DNA]</scope>
</reference>
<protein>
    <submittedName>
        <fullName evidence="2">Uncharacterized protein</fullName>
    </submittedName>
</protein>
<accession>A0A3P7IXT3</accession>
<evidence type="ECO:0000256" key="1">
    <source>
        <dbReference type="SAM" id="MobiDB-lite"/>
    </source>
</evidence>
<keyword evidence="3" id="KW-1185">Reference proteome</keyword>
<gene>
    <name evidence="2" type="ORF">SVUK_LOCUS6997</name>
</gene>
<sequence length="48" mass="5575">MPHSVYRDVPSHAIVDRLDNDDDEDEDESRRPEACRRRRSSPFVSSSS</sequence>
<feature type="region of interest" description="Disordered" evidence="1">
    <location>
        <begin position="1"/>
        <end position="48"/>
    </location>
</feature>
<dbReference type="AlphaFoldDB" id="A0A3P7IXT3"/>
<dbReference type="Proteomes" id="UP000270094">
    <property type="component" value="Unassembled WGS sequence"/>
</dbReference>
<dbReference type="EMBL" id="UYYB01023082">
    <property type="protein sequence ID" value="VDM71999.1"/>
    <property type="molecule type" value="Genomic_DNA"/>
</dbReference>
<name>A0A3P7IXT3_STRVU</name>
<organism evidence="2 3">
    <name type="scientific">Strongylus vulgaris</name>
    <name type="common">Blood worm</name>
    <dbReference type="NCBI Taxonomy" id="40348"/>
    <lineage>
        <taxon>Eukaryota</taxon>
        <taxon>Metazoa</taxon>
        <taxon>Ecdysozoa</taxon>
        <taxon>Nematoda</taxon>
        <taxon>Chromadorea</taxon>
        <taxon>Rhabditida</taxon>
        <taxon>Rhabditina</taxon>
        <taxon>Rhabditomorpha</taxon>
        <taxon>Strongyloidea</taxon>
        <taxon>Strongylidae</taxon>
        <taxon>Strongylus</taxon>
    </lineage>
</organism>
<evidence type="ECO:0000313" key="2">
    <source>
        <dbReference type="EMBL" id="VDM71999.1"/>
    </source>
</evidence>
<feature type="compositionally biased region" description="Basic and acidic residues" evidence="1">
    <location>
        <begin position="1"/>
        <end position="18"/>
    </location>
</feature>
<proteinExistence type="predicted"/>
<evidence type="ECO:0000313" key="3">
    <source>
        <dbReference type="Proteomes" id="UP000270094"/>
    </source>
</evidence>